<dbReference type="Pfam" id="PF06445">
    <property type="entry name" value="GyrI-like"/>
    <property type="match status" value="1"/>
</dbReference>
<dbReference type="SUPFAM" id="SSF55136">
    <property type="entry name" value="Probable bacterial effector-binding domain"/>
    <property type="match status" value="1"/>
</dbReference>
<comment type="caution">
    <text evidence="2">The sequence shown here is derived from an EMBL/GenBank/DDBJ whole genome shotgun (WGS) entry which is preliminary data.</text>
</comment>
<proteinExistence type="predicted"/>
<evidence type="ECO:0000313" key="3">
    <source>
        <dbReference type="Proteomes" id="UP001275436"/>
    </source>
</evidence>
<feature type="domain" description="AraC effector-binding" evidence="1">
    <location>
        <begin position="3"/>
        <end position="137"/>
    </location>
</feature>
<dbReference type="InterPro" id="IPR010499">
    <property type="entry name" value="AraC_E-bd"/>
</dbReference>
<dbReference type="InterPro" id="IPR011256">
    <property type="entry name" value="Reg_factor_effector_dom_sf"/>
</dbReference>
<name>A0ABQ5TGC3_9BACI</name>
<sequence length="163" mass="19439">MEDTFHIRTLPGYRLIGLKWEGPYTQVNELKHTIENMYNRSTELKDIIDSQKQLGLSYHTRPDGFVHYSGFQVKENTEIPLGMIDIYIPELTYLITFHQAGDDIGKTYMKIYHWLKDCTYIPYTEPNIEYYDDLPIKHEVYPVHRDLEQPHFNIMIPITRQID</sequence>
<gene>
    <name evidence="2" type="ORF">MACH08_04330</name>
</gene>
<evidence type="ECO:0000259" key="1">
    <source>
        <dbReference type="SMART" id="SM00871"/>
    </source>
</evidence>
<dbReference type="RefSeq" id="WP_017795447.1">
    <property type="nucleotide sequence ID" value="NZ_BSKO01000001.1"/>
</dbReference>
<dbReference type="EMBL" id="BSKO01000001">
    <property type="protein sequence ID" value="GLO64649.1"/>
    <property type="molecule type" value="Genomic_DNA"/>
</dbReference>
<accession>A0ABQ5TGC3</accession>
<organism evidence="2 3">
    <name type="scientific">Oceanobacillus kimchii</name>
    <dbReference type="NCBI Taxonomy" id="746691"/>
    <lineage>
        <taxon>Bacteria</taxon>
        <taxon>Bacillati</taxon>
        <taxon>Bacillota</taxon>
        <taxon>Bacilli</taxon>
        <taxon>Bacillales</taxon>
        <taxon>Bacillaceae</taxon>
        <taxon>Oceanobacillus</taxon>
    </lineage>
</organism>
<keyword evidence="3" id="KW-1185">Reference proteome</keyword>
<dbReference type="InterPro" id="IPR029442">
    <property type="entry name" value="GyrI-like"/>
</dbReference>
<dbReference type="Proteomes" id="UP001275436">
    <property type="component" value="Unassembled WGS sequence"/>
</dbReference>
<evidence type="ECO:0000313" key="2">
    <source>
        <dbReference type="EMBL" id="GLO64649.1"/>
    </source>
</evidence>
<reference evidence="2 3" key="1">
    <citation type="submission" date="2023-02" db="EMBL/GenBank/DDBJ databases">
        <title>Oceanobacillus kimchii IFOP_LL358 isolated form Alexandrium catenella lab strain.</title>
        <authorList>
            <person name="Gajardo G."/>
            <person name="Ueki S."/>
            <person name="Maruyama F."/>
        </authorList>
    </citation>
    <scope>NUCLEOTIDE SEQUENCE [LARGE SCALE GENOMIC DNA]</scope>
    <source>
        <strain evidence="2 3">IFOP_LL358</strain>
    </source>
</reference>
<dbReference type="Gene3D" id="3.20.80.10">
    <property type="entry name" value="Regulatory factor, effector binding domain"/>
    <property type="match status" value="1"/>
</dbReference>
<protein>
    <recommendedName>
        <fullName evidence="1">AraC effector-binding domain-containing protein</fullName>
    </recommendedName>
</protein>
<dbReference type="SMART" id="SM00871">
    <property type="entry name" value="AraC_E_bind"/>
    <property type="match status" value="1"/>
</dbReference>